<dbReference type="PROSITE" id="PS50995">
    <property type="entry name" value="HTH_MARR_2"/>
    <property type="match status" value="1"/>
</dbReference>
<keyword evidence="3" id="KW-0804">Transcription</keyword>
<evidence type="ECO:0000256" key="1">
    <source>
        <dbReference type="ARBA" id="ARBA00023015"/>
    </source>
</evidence>
<reference evidence="6" key="1">
    <citation type="journal article" date="2019" name="Int. J. Syst. Evol. Microbiol.">
        <title>The Global Catalogue of Microorganisms (GCM) 10K type strain sequencing project: providing services to taxonomists for standard genome sequencing and annotation.</title>
        <authorList>
            <consortium name="The Broad Institute Genomics Platform"/>
            <consortium name="The Broad Institute Genome Sequencing Center for Infectious Disease"/>
            <person name="Wu L."/>
            <person name="Ma J."/>
        </authorList>
    </citation>
    <scope>NUCLEOTIDE SEQUENCE [LARGE SCALE GENOMIC DNA]</scope>
    <source>
        <strain evidence="6">CGMCC 1.19061</strain>
    </source>
</reference>
<dbReference type="PANTHER" id="PTHR42756:SF2">
    <property type="entry name" value="MARR FAMILY REGULATORY PROTEIN"/>
    <property type="match status" value="1"/>
</dbReference>
<dbReference type="Proteomes" id="UP001596026">
    <property type="component" value="Unassembled WGS sequence"/>
</dbReference>
<dbReference type="Gene3D" id="1.10.10.10">
    <property type="entry name" value="Winged helix-like DNA-binding domain superfamily/Winged helix DNA-binding domain"/>
    <property type="match status" value="1"/>
</dbReference>
<dbReference type="EMBL" id="JBHSGT010000067">
    <property type="protein sequence ID" value="MFC4711193.1"/>
    <property type="molecule type" value="Genomic_DNA"/>
</dbReference>
<keyword evidence="1" id="KW-0805">Transcription regulation</keyword>
<dbReference type="SMART" id="SM00347">
    <property type="entry name" value="HTH_MARR"/>
    <property type="match status" value="1"/>
</dbReference>
<evidence type="ECO:0000256" key="2">
    <source>
        <dbReference type="ARBA" id="ARBA00023125"/>
    </source>
</evidence>
<accession>A0ABV9M985</accession>
<evidence type="ECO:0000313" key="5">
    <source>
        <dbReference type="EMBL" id="MFC4711193.1"/>
    </source>
</evidence>
<organism evidence="5 6">
    <name type="scientific">Enterococcus eurekensis</name>
    <dbReference type="NCBI Taxonomy" id="1159753"/>
    <lineage>
        <taxon>Bacteria</taxon>
        <taxon>Bacillati</taxon>
        <taxon>Bacillota</taxon>
        <taxon>Bacilli</taxon>
        <taxon>Lactobacillales</taxon>
        <taxon>Enterococcaceae</taxon>
        <taxon>Enterococcus</taxon>
    </lineage>
</organism>
<protein>
    <submittedName>
        <fullName evidence="5">MarR family winged helix-turn-helix transcriptional regulator</fullName>
    </submittedName>
</protein>
<gene>
    <name evidence="5" type="ORF">ACFO3L_11340</name>
</gene>
<dbReference type="InterPro" id="IPR036388">
    <property type="entry name" value="WH-like_DNA-bd_sf"/>
</dbReference>
<sequence>MKSISKYNAAIYRNGQSIINYKLKDLDIKSGQHDFFYVISKNEGISQKELSEYLYVGKSTTAKAVKNLVKNHYVEVKKDEHDKRVHRLYLTKKGKETAPIIESVFTEITETFTKDLNEEETEQTYTVLKKILHTIYEEKTKLDADID</sequence>
<dbReference type="PRINTS" id="PR00598">
    <property type="entry name" value="HTHMARR"/>
</dbReference>
<dbReference type="PANTHER" id="PTHR42756">
    <property type="entry name" value="TRANSCRIPTIONAL REGULATOR, MARR"/>
    <property type="match status" value="1"/>
</dbReference>
<dbReference type="Pfam" id="PF12802">
    <property type="entry name" value="MarR_2"/>
    <property type="match status" value="1"/>
</dbReference>
<proteinExistence type="predicted"/>
<dbReference type="SUPFAM" id="SSF46785">
    <property type="entry name" value="Winged helix' DNA-binding domain"/>
    <property type="match status" value="1"/>
</dbReference>
<dbReference type="InterPro" id="IPR036390">
    <property type="entry name" value="WH_DNA-bd_sf"/>
</dbReference>
<feature type="domain" description="HTH marR-type" evidence="4">
    <location>
        <begin position="1"/>
        <end position="133"/>
    </location>
</feature>
<name>A0ABV9M985_9ENTE</name>
<evidence type="ECO:0000313" key="6">
    <source>
        <dbReference type="Proteomes" id="UP001596026"/>
    </source>
</evidence>
<dbReference type="RefSeq" id="WP_379967635.1">
    <property type="nucleotide sequence ID" value="NZ_JBHSGT010000067.1"/>
</dbReference>
<keyword evidence="6" id="KW-1185">Reference proteome</keyword>
<keyword evidence="2" id="KW-0238">DNA-binding</keyword>
<evidence type="ECO:0000259" key="4">
    <source>
        <dbReference type="PROSITE" id="PS50995"/>
    </source>
</evidence>
<comment type="caution">
    <text evidence="5">The sequence shown here is derived from an EMBL/GenBank/DDBJ whole genome shotgun (WGS) entry which is preliminary data.</text>
</comment>
<dbReference type="InterPro" id="IPR000835">
    <property type="entry name" value="HTH_MarR-typ"/>
</dbReference>
<evidence type="ECO:0000256" key="3">
    <source>
        <dbReference type="ARBA" id="ARBA00023163"/>
    </source>
</evidence>